<protein>
    <submittedName>
        <fullName evidence="1">Uncharacterized protein</fullName>
    </submittedName>
</protein>
<sequence>MAAGDCASAGESLAAGLCCELCTRREVERLLTGRRPLEHKYDHSESDEDIDNFTHYAPIVGFNAV</sequence>
<proteinExistence type="predicted"/>
<accession>A0A2R6NTI1</accession>
<gene>
    <name evidence="1" type="ORF">PHLCEN_2v8472</name>
</gene>
<dbReference type="EMBL" id="MLYV02000847">
    <property type="protein sequence ID" value="PSR76376.1"/>
    <property type="molecule type" value="Genomic_DNA"/>
</dbReference>
<organism evidence="1 2">
    <name type="scientific">Hermanssonia centrifuga</name>
    <dbReference type="NCBI Taxonomy" id="98765"/>
    <lineage>
        <taxon>Eukaryota</taxon>
        <taxon>Fungi</taxon>
        <taxon>Dikarya</taxon>
        <taxon>Basidiomycota</taxon>
        <taxon>Agaricomycotina</taxon>
        <taxon>Agaricomycetes</taxon>
        <taxon>Polyporales</taxon>
        <taxon>Meruliaceae</taxon>
        <taxon>Hermanssonia</taxon>
    </lineage>
</organism>
<keyword evidence="2" id="KW-1185">Reference proteome</keyword>
<evidence type="ECO:0000313" key="1">
    <source>
        <dbReference type="EMBL" id="PSR76376.1"/>
    </source>
</evidence>
<evidence type="ECO:0000313" key="2">
    <source>
        <dbReference type="Proteomes" id="UP000186601"/>
    </source>
</evidence>
<name>A0A2R6NTI1_9APHY</name>
<reference evidence="1 2" key="1">
    <citation type="submission" date="2018-02" db="EMBL/GenBank/DDBJ databases">
        <title>Genome sequence of the basidiomycete white-rot fungus Phlebia centrifuga.</title>
        <authorList>
            <person name="Granchi Z."/>
            <person name="Peng M."/>
            <person name="de Vries R.P."/>
            <person name="Hilden K."/>
            <person name="Makela M.R."/>
            <person name="Grigoriev I."/>
            <person name="Riley R."/>
        </authorList>
    </citation>
    <scope>NUCLEOTIDE SEQUENCE [LARGE SCALE GENOMIC DNA]</scope>
    <source>
        <strain evidence="1 2">FBCC195</strain>
    </source>
</reference>
<dbReference type="Proteomes" id="UP000186601">
    <property type="component" value="Unassembled WGS sequence"/>
</dbReference>
<comment type="caution">
    <text evidence="1">The sequence shown here is derived from an EMBL/GenBank/DDBJ whole genome shotgun (WGS) entry which is preliminary data.</text>
</comment>
<dbReference type="AlphaFoldDB" id="A0A2R6NTI1"/>